<dbReference type="Pfam" id="PF00092">
    <property type="entry name" value="VWA"/>
    <property type="match status" value="1"/>
</dbReference>
<accession>A0A0N4VA04</accession>
<dbReference type="SUPFAM" id="SSF53300">
    <property type="entry name" value="vWA-like"/>
    <property type="match status" value="1"/>
</dbReference>
<dbReference type="Gene3D" id="3.40.50.410">
    <property type="entry name" value="von Willebrand factor, type A domain"/>
    <property type="match status" value="1"/>
</dbReference>
<dbReference type="AlphaFoldDB" id="A0A0N4VA04"/>
<proteinExistence type="predicted"/>
<evidence type="ECO:0000313" key="5">
    <source>
        <dbReference type="WBParaSite" id="EVEC_0000728301-mRNA-1"/>
    </source>
</evidence>
<dbReference type="InterPro" id="IPR050525">
    <property type="entry name" value="ECM_Assembly_Org"/>
</dbReference>
<sequence>MCIWLLIFFTFKPALQCKWPIVDALFVVDSTINVGIFNYELMKQFVNTVIGQMNIGERNTRVAYASFTPKPVYEFNFNSGTNRDTMTQQIENLRYMPCVASENEDCEPRASINSIASHELTQSSGDRQPVPDVVIIISSVTYRIPELASIDSFQKLLQSLDIEFFRQPHYFTNDSFILNIISRTRRRCRRLVALCFLIFSLAFEH</sequence>
<dbReference type="InterPro" id="IPR036465">
    <property type="entry name" value="vWFA_dom_sf"/>
</dbReference>
<organism evidence="5">
    <name type="scientific">Enterobius vermicularis</name>
    <name type="common">Human pinworm</name>
    <dbReference type="NCBI Taxonomy" id="51028"/>
    <lineage>
        <taxon>Eukaryota</taxon>
        <taxon>Metazoa</taxon>
        <taxon>Ecdysozoa</taxon>
        <taxon>Nematoda</taxon>
        <taxon>Chromadorea</taxon>
        <taxon>Rhabditida</taxon>
        <taxon>Spirurina</taxon>
        <taxon>Oxyuridomorpha</taxon>
        <taxon>Oxyuroidea</taxon>
        <taxon>Oxyuridae</taxon>
        <taxon>Enterobius</taxon>
    </lineage>
</organism>
<reference evidence="3 4" key="2">
    <citation type="submission" date="2018-10" db="EMBL/GenBank/DDBJ databases">
        <authorList>
            <consortium name="Pathogen Informatics"/>
        </authorList>
    </citation>
    <scope>NUCLEOTIDE SEQUENCE [LARGE SCALE GENOMIC DNA]</scope>
</reference>
<name>A0A0N4VA04_ENTVE</name>
<feature type="chain" id="PRO_5043122761" evidence="1">
    <location>
        <begin position="17"/>
        <end position="205"/>
    </location>
</feature>
<dbReference type="InterPro" id="IPR002035">
    <property type="entry name" value="VWF_A"/>
</dbReference>
<dbReference type="STRING" id="51028.A0A0N4VA04"/>
<dbReference type="OrthoDB" id="10256829at2759"/>
<feature type="signal peptide" evidence="1">
    <location>
        <begin position="1"/>
        <end position="16"/>
    </location>
</feature>
<evidence type="ECO:0000256" key="1">
    <source>
        <dbReference type="SAM" id="SignalP"/>
    </source>
</evidence>
<feature type="domain" description="VWFA" evidence="2">
    <location>
        <begin position="23"/>
        <end position="139"/>
    </location>
</feature>
<keyword evidence="1" id="KW-0732">Signal</keyword>
<protein>
    <submittedName>
        <fullName evidence="5">VWFA domain-containing protein</fullName>
    </submittedName>
</protein>
<dbReference type="EMBL" id="UXUI01008656">
    <property type="protein sequence ID" value="VDD92053.1"/>
    <property type="molecule type" value="Genomic_DNA"/>
</dbReference>
<dbReference type="Proteomes" id="UP000274131">
    <property type="component" value="Unassembled WGS sequence"/>
</dbReference>
<dbReference type="WBParaSite" id="EVEC_0000728301-mRNA-1">
    <property type="protein sequence ID" value="EVEC_0000728301-mRNA-1"/>
    <property type="gene ID" value="EVEC_0000728301"/>
</dbReference>
<evidence type="ECO:0000313" key="4">
    <source>
        <dbReference type="Proteomes" id="UP000274131"/>
    </source>
</evidence>
<keyword evidence="4" id="KW-1185">Reference proteome</keyword>
<dbReference type="PANTHER" id="PTHR24020:SF84">
    <property type="entry name" value="VWFA DOMAIN-CONTAINING PROTEIN"/>
    <property type="match status" value="1"/>
</dbReference>
<reference evidence="5" key="1">
    <citation type="submission" date="2017-02" db="UniProtKB">
        <authorList>
            <consortium name="WormBaseParasite"/>
        </authorList>
    </citation>
    <scope>IDENTIFICATION</scope>
</reference>
<dbReference type="PROSITE" id="PS50234">
    <property type="entry name" value="VWFA"/>
    <property type="match status" value="1"/>
</dbReference>
<dbReference type="PANTHER" id="PTHR24020">
    <property type="entry name" value="COLLAGEN ALPHA"/>
    <property type="match status" value="1"/>
</dbReference>
<evidence type="ECO:0000259" key="2">
    <source>
        <dbReference type="PROSITE" id="PS50234"/>
    </source>
</evidence>
<evidence type="ECO:0000313" key="3">
    <source>
        <dbReference type="EMBL" id="VDD92053.1"/>
    </source>
</evidence>
<gene>
    <name evidence="3" type="ORF">EVEC_LOCUS6804</name>
</gene>